<evidence type="ECO:0000313" key="2">
    <source>
        <dbReference type="Proteomes" id="UP000036987"/>
    </source>
</evidence>
<reference evidence="2" key="1">
    <citation type="journal article" date="2016" name="Nature">
        <title>The genome of the seagrass Zostera marina reveals angiosperm adaptation to the sea.</title>
        <authorList>
            <person name="Olsen J.L."/>
            <person name="Rouze P."/>
            <person name="Verhelst B."/>
            <person name="Lin Y.-C."/>
            <person name="Bayer T."/>
            <person name="Collen J."/>
            <person name="Dattolo E."/>
            <person name="De Paoli E."/>
            <person name="Dittami S."/>
            <person name="Maumus F."/>
            <person name="Michel G."/>
            <person name="Kersting A."/>
            <person name="Lauritano C."/>
            <person name="Lohaus R."/>
            <person name="Toepel M."/>
            <person name="Tonon T."/>
            <person name="Vanneste K."/>
            <person name="Amirebrahimi M."/>
            <person name="Brakel J."/>
            <person name="Bostroem C."/>
            <person name="Chovatia M."/>
            <person name="Grimwood J."/>
            <person name="Jenkins J.W."/>
            <person name="Jueterbock A."/>
            <person name="Mraz A."/>
            <person name="Stam W.T."/>
            <person name="Tice H."/>
            <person name="Bornberg-Bauer E."/>
            <person name="Green P.J."/>
            <person name="Pearson G.A."/>
            <person name="Procaccini G."/>
            <person name="Duarte C.M."/>
            <person name="Schmutz J."/>
            <person name="Reusch T.B.H."/>
            <person name="Van de Peer Y."/>
        </authorList>
    </citation>
    <scope>NUCLEOTIDE SEQUENCE [LARGE SCALE GENOMIC DNA]</scope>
    <source>
        <strain evidence="2">cv. Finnish</strain>
    </source>
</reference>
<organism evidence="1 2">
    <name type="scientific">Zostera marina</name>
    <name type="common">Eelgrass</name>
    <dbReference type="NCBI Taxonomy" id="29655"/>
    <lineage>
        <taxon>Eukaryota</taxon>
        <taxon>Viridiplantae</taxon>
        <taxon>Streptophyta</taxon>
        <taxon>Embryophyta</taxon>
        <taxon>Tracheophyta</taxon>
        <taxon>Spermatophyta</taxon>
        <taxon>Magnoliopsida</taxon>
        <taxon>Liliopsida</taxon>
        <taxon>Zosteraceae</taxon>
        <taxon>Zostera</taxon>
    </lineage>
</organism>
<accession>A0A0K9PCC8</accession>
<dbReference type="EMBL" id="LFYR01000963">
    <property type="protein sequence ID" value="KMZ66606.1"/>
    <property type="molecule type" value="Genomic_DNA"/>
</dbReference>
<evidence type="ECO:0000313" key="1">
    <source>
        <dbReference type="EMBL" id="KMZ66606.1"/>
    </source>
</evidence>
<gene>
    <name evidence="1" type="ORF">ZOSMA_292G00260</name>
</gene>
<comment type="caution">
    <text evidence="1">The sequence shown here is derived from an EMBL/GenBank/DDBJ whole genome shotgun (WGS) entry which is preliminary data.</text>
</comment>
<name>A0A0K9PCC8_ZOSMR</name>
<keyword evidence="2" id="KW-1185">Reference proteome</keyword>
<sequence length="172" mass="19620">MRLQLHLLRVQLEPKPIPFSSSNTQLPDSISQNLHLALQATLLRSTGPGPDTPHPHPLHSQLLNDPMIELLSLDDVANDIQLGEISFPLHSVIDGPNNIIVHPTQAGRPIRGKLATREESIVHQLGLDQRVELELTQVLRIKEEIRTKVFQLMFEDRQLMERTWHADTLFMY</sequence>
<dbReference type="AlphaFoldDB" id="A0A0K9PCC8"/>
<protein>
    <submittedName>
        <fullName evidence="1">Uncharacterized protein</fullName>
    </submittedName>
</protein>
<proteinExistence type="predicted"/>
<dbReference type="Proteomes" id="UP000036987">
    <property type="component" value="Unassembled WGS sequence"/>
</dbReference>